<evidence type="ECO:0008006" key="3">
    <source>
        <dbReference type="Google" id="ProtNLM"/>
    </source>
</evidence>
<reference evidence="1 2" key="1">
    <citation type="submission" date="2019-03" db="EMBL/GenBank/DDBJ databases">
        <title>The complete genome sequence of Neokomagataea sp. Jb2 NBRC113641.</title>
        <authorList>
            <person name="Chua K.-O."/>
            <person name="Chan K.-G."/>
            <person name="See-Too W.-S."/>
        </authorList>
    </citation>
    <scope>NUCLEOTIDE SEQUENCE [LARGE SCALE GENOMIC DNA]</scope>
    <source>
        <strain evidence="1 2">Jb2</strain>
    </source>
</reference>
<evidence type="ECO:0000313" key="2">
    <source>
        <dbReference type="Proteomes" id="UP000315037"/>
    </source>
</evidence>
<keyword evidence="2" id="KW-1185">Reference proteome</keyword>
<dbReference type="Proteomes" id="UP000315037">
    <property type="component" value="Unassembled WGS sequence"/>
</dbReference>
<dbReference type="RefSeq" id="WP_165600686.1">
    <property type="nucleotide sequence ID" value="NZ_SORZ01000002.1"/>
</dbReference>
<organism evidence="1 2">
    <name type="scientific">Oecophyllibacter saccharovorans</name>
    <dbReference type="NCBI Taxonomy" id="2558360"/>
    <lineage>
        <taxon>Bacteria</taxon>
        <taxon>Pseudomonadati</taxon>
        <taxon>Pseudomonadota</taxon>
        <taxon>Alphaproteobacteria</taxon>
        <taxon>Acetobacterales</taxon>
        <taxon>Acetobacteraceae</taxon>
        <taxon>Oecophyllibacter</taxon>
    </lineage>
</organism>
<dbReference type="EMBL" id="SORZ01000002">
    <property type="protein sequence ID" value="TPW33995.1"/>
    <property type="molecule type" value="Genomic_DNA"/>
</dbReference>
<sequence>MEQVLANPPYPREALDTLFQHILLDDVPHPETPLPATTLPVCTSREIEEGYRLSWQLLVRGFDRRRFRRLVARIALTGQATARERQAFKDVRARCKHMRFACANFDRKHHYPLLLQGVTVLMGNMQDAFKHHDRLRTFSYGLTLWLMLGSGPFALFMQALLDFEPATPEDVKDYQQRENHKLQAVLDSQAHLTGHEFHTLRKFISRRVAFNDTLRTLRPDPALHQLSECLATLNGMMGEKHDELVEKSLHGTQNYRQDRFAPPVEIVSRLKEFLQASVDGKS</sequence>
<comment type="caution">
    <text evidence="1">The sequence shown here is derived from an EMBL/GenBank/DDBJ whole genome shotgun (WGS) entry which is preliminary data.</text>
</comment>
<protein>
    <recommendedName>
        <fullName evidence="3">CHAD domain-containing protein</fullName>
    </recommendedName>
</protein>
<evidence type="ECO:0000313" key="1">
    <source>
        <dbReference type="EMBL" id="TPW33995.1"/>
    </source>
</evidence>
<accession>A0A506UL00</accession>
<name>A0A506UL00_9PROT</name>
<gene>
    <name evidence="1" type="ORF">E3202_05355</name>
</gene>
<proteinExistence type="predicted"/>
<dbReference type="AlphaFoldDB" id="A0A506UL00"/>